<proteinExistence type="predicted"/>
<feature type="domain" description="N-acetyltransferase" evidence="1">
    <location>
        <begin position="18"/>
        <end position="164"/>
    </location>
</feature>
<dbReference type="RefSeq" id="WP_275683490.1">
    <property type="nucleotide sequence ID" value="NZ_JAJLJH010000004.1"/>
</dbReference>
<keyword evidence="2" id="KW-0012">Acyltransferase</keyword>
<dbReference type="AlphaFoldDB" id="A0A9X2C1C6"/>
<dbReference type="Proteomes" id="UP001139353">
    <property type="component" value="Unassembled WGS sequence"/>
</dbReference>
<dbReference type="EC" id="2.3.1.-" evidence="2"/>
<name>A0A9X2C1C6_9BURK</name>
<keyword evidence="3" id="KW-1185">Reference proteome</keyword>
<dbReference type="PROSITE" id="PS51186">
    <property type="entry name" value="GNAT"/>
    <property type="match status" value="1"/>
</dbReference>
<accession>A0A9X2C1C6</accession>
<sequence length="166" mass="18209">MPAAAEPIAFDWRRATGADVFTLAALYRDAALRLGPRVYTPEQARAWASFADDQPGFRKYVLGAETWIAERAADGRALGFCGIAADGDPREVHSLYVTPPMTRRGVGSEMLCRTLERAEADGVTRFAAWVTPFSRPVFLAAGFALTETVTAPFAGVMFERYRVERG</sequence>
<evidence type="ECO:0000313" key="3">
    <source>
        <dbReference type="Proteomes" id="UP001139353"/>
    </source>
</evidence>
<keyword evidence="2" id="KW-0808">Transferase</keyword>
<dbReference type="InterPro" id="IPR016181">
    <property type="entry name" value="Acyl_CoA_acyltransferase"/>
</dbReference>
<dbReference type="InterPro" id="IPR000182">
    <property type="entry name" value="GNAT_dom"/>
</dbReference>
<reference evidence="2" key="1">
    <citation type="submission" date="2021-11" db="EMBL/GenBank/DDBJ databases">
        <title>BS-T2-15 a new species belonging to the Comamonadaceae family isolated from the soil of a French oak forest.</title>
        <authorList>
            <person name="Mieszkin S."/>
            <person name="Alain K."/>
        </authorList>
    </citation>
    <scope>NUCLEOTIDE SEQUENCE</scope>
    <source>
        <strain evidence="2">BS-T2-15</strain>
    </source>
</reference>
<organism evidence="2 3">
    <name type="scientific">Scleromatobacter humisilvae</name>
    <dbReference type="NCBI Taxonomy" id="2897159"/>
    <lineage>
        <taxon>Bacteria</taxon>
        <taxon>Pseudomonadati</taxon>
        <taxon>Pseudomonadota</taxon>
        <taxon>Betaproteobacteria</taxon>
        <taxon>Burkholderiales</taxon>
        <taxon>Sphaerotilaceae</taxon>
        <taxon>Scleromatobacter</taxon>
    </lineage>
</organism>
<dbReference type="Pfam" id="PF13673">
    <property type="entry name" value="Acetyltransf_10"/>
    <property type="match status" value="1"/>
</dbReference>
<evidence type="ECO:0000313" key="2">
    <source>
        <dbReference type="EMBL" id="MCK9687451.1"/>
    </source>
</evidence>
<dbReference type="EMBL" id="JAJLJH010000004">
    <property type="protein sequence ID" value="MCK9687451.1"/>
    <property type="molecule type" value="Genomic_DNA"/>
</dbReference>
<comment type="caution">
    <text evidence="2">The sequence shown here is derived from an EMBL/GenBank/DDBJ whole genome shotgun (WGS) entry which is preliminary data.</text>
</comment>
<dbReference type="GO" id="GO:0016747">
    <property type="term" value="F:acyltransferase activity, transferring groups other than amino-acyl groups"/>
    <property type="evidence" value="ECO:0007669"/>
    <property type="project" value="InterPro"/>
</dbReference>
<protein>
    <submittedName>
        <fullName evidence="2">GNAT family N-acetyltransferase</fullName>
        <ecNumber evidence="2">2.3.1.-</ecNumber>
    </submittedName>
</protein>
<dbReference type="Gene3D" id="3.40.630.30">
    <property type="match status" value="1"/>
</dbReference>
<dbReference type="SUPFAM" id="SSF55729">
    <property type="entry name" value="Acyl-CoA N-acyltransferases (Nat)"/>
    <property type="match status" value="1"/>
</dbReference>
<gene>
    <name evidence="2" type="ORF">LPC04_17240</name>
</gene>
<dbReference type="CDD" id="cd04301">
    <property type="entry name" value="NAT_SF"/>
    <property type="match status" value="1"/>
</dbReference>
<evidence type="ECO:0000259" key="1">
    <source>
        <dbReference type="PROSITE" id="PS51186"/>
    </source>
</evidence>